<dbReference type="NCBIfam" id="NF041131">
    <property type="entry name" value="RicT_YaaT_fam"/>
    <property type="match status" value="1"/>
</dbReference>
<protein>
    <submittedName>
        <fullName evidence="3">Signal peptidase</fullName>
    </submittedName>
</protein>
<dbReference type="AlphaFoldDB" id="A0A286U2E6"/>
<dbReference type="InterPro" id="IPR007557">
    <property type="entry name" value="PSP1_C"/>
</dbReference>
<dbReference type="EMBL" id="BAOS01000029">
    <property type="protein sequence ID" value="GAX62308.1"/>
    <property type="molecule type" value="Genomic_DNA"/>
</dbReference>
<reference evidence="4" key="1">
    <citation type="journal article" date="2017" name="Environ. Microbiol. Rep.">
        <title>Genetic Diversity of Marine Anaerobic Ammonium-Oxidizing Bacteria as Revealed by Genomic and Proteomic Analyses of 'Candidatus Scalindua japonica'.</title>
        <authorList>
            <person name="Oshiki M."/>
            <person name="Mizuto K."/>
            <person name="Kimura Z."/>
            <person name="Kindaichi T."/>
            <person name="Satoh H."/>
            <person name="Okabe S."/>
        </authorList>
    </citation>
    <scope>NUCLEOTIDE SEQUENCE [LARGE SCALE GENOMIC DNA]</scope>
    <source>
        <strain evidence="4">husup-a2</strain>
    </source>
</reference>
<proteinExistence type="predicted"/>
<dbReference type="PROSITE" id="PS51411">
    <property type="entry name" value="PSP1_C"/>
    <property type="match status" value="1"/>
</dbReference>
<dbReference type="Proteomes" id="UP000218542">
    <property type="component" value="Unassembled WGS sequence"/>
</dbReference>
<accession>A0A286U2E6</accession>
<gene>
    <name evidence="3" type="ORF">SCALIN_C29_0092</name>
</gene>
<dbReference type="InterPro" id="IPR047767">
    <property type="entry name" value="PSP1-like"/>
</dbReference>
<comment type="caution">
    <text evidence="3">The sequence shown here is derived from an EMBL/GenBank/DDBJ whole genome shotgun (WGS) entry which is preliminary data.</text>
</comment>
<evidence type="ECO:0000313" key="3">
    <source>
        <dbReference type="EMBL" id="GAX62308.1"/>
    </source>
</evidence>
<organism evidence="3 4">
    <name type="scientific">Candidatus Scalindua japonica</name>
    <dbReference type="NCBI Taxonomy" id="1284222"/>
    <lineage>
        <taxon>Bacteria</taxon>
        <taxon>Pseudomonadati</taxon>
        <taxon>Planctomycetota</taxon>
        <taxon>Candidatus Brocadiia</taxon>
        <taxon>Candidatus Brocadiales</taxon>
        <taxon>Candidatus Scalinduaceae</taxon>
        <taxon>Candidatus Scalindua</taxon>
    </lineage>
</organism>
<evidence type="ECO:0000256" key="1">
    <source>
        <dbReference type="SAM" id="MobiDB-lite"/>
    </source>
</evidence>
<dbReference type="PANTHER" id="PTHR43830">
    <property type="entry name" value="PROTEIN PSP1"/>
    <property type="match status" value="1"/>
</dbReference>
<evidence type="ECO:0000259" key="2">
    <source>
        <dbReference type="PROSITE" id="PS51411"/>
    </source>
</evidence>
<feature type="domain" description="PSP1 C-terminal" evidence="2">
    <location>
        <begin position="63"/>
        <end position="149"/>
    </location>
</feature>
<feature type="region of interest" description="Disordered" evidence="1">
    <location>
        <begin position="274"/>
        <end position="293"/>
    </location>
</feature>
<sequence>MSMKYQVTVRYGILRNVEKALTQDADLRKGDKIVVRSTRGVELGVAISRPLELNAESDISGMGEVLHKVTEEEEKKQEEIEKETIPSEYSFCQEKIKEHELPMKLASVEHLFGSKKIIFYFLAKGRVDFRELVKDLAKKYKARIEMKQIGVRDEAKLLAEYEHCGRELCCRTFLKNLEPVTMKMAKNQKATLDPSKISGRCGRLMCCLRYEDAAYEEMKHKLPRKGTLIATTKGVGEVVDYDILQQKITMESKDKKLIVVKKNEILEQVRGARSGTKKGCGSETGSGCGNHSG</sequence>
<dbReference type="GO" id="GO:0005737">
    <property type="term" value="C:cytoplasm"/>
    <property type="evidence" value="ECO:0007669"/>
    <property type="project" value="TreeGrafter"/>
</dbReference>
<dbReference type="OrthoDB" id="9779344at2"/>
<name>A0A286U2E6_9BACT</name>
<dbReference type="PANTHER" id="PTHR43830:SF3">
    <property type="entry name" value="PROTEIN PSP1"/>
    <property type="match status" value="1"/>
</dbReference>
<keyword evidence="4" id="KW-1185">Reference proteome</keyword>
<feature type="compositionally biased region" description="Gly residues" evidence="1">
    <location>
        <begin position="282"/>
        <end position="293"/>
    </location>
</feature>
<dbReference type="Pfam" id="PF04468">
    <property type="entry name" value="PSP1"/>
    <property type="match status" value="1"/>
</dbReference>
<evidence type="ECO:0000313" key="4">
    <source>
        <dbReference type="Proteomes" id="UP000218542"/>
    </source>
</evidence>